<evidence type="ECO:0000313" key="2">
    <source>
        <dbReference type="Proteomes" id="UP001221757"/>
    </source>
</evidence>
<keyword evidence="2" id="KW-1185">Reference proteome</keyword>
<comment type="caution">
    <text evidence="1">The sequence shown here is derived from an EMBL/GenBank/DDBJ whole genome shotgun (WGS) entry which is preliminary data.</text>
</comment>
<accession>A0AAD7GZ84</accession>
<dbReference type="AlphaFoldDB" id="A0AAD7GZ84"/>
<protein>
    <recommendedName>
        <fullName evidence="3">F-box domain-containing protein</fullName>
    </recommendedName>
</protein>
<dbReference type="EMBL" id="JARKIE010000004">
    <property type="protein sequence ID" value="KAJ7708290.1"/>
    <property type="molecule type" value="Genomic_DNA"/>
</dbReference>
<dbReference type="SUPFAM" id="SSF52047">
    <property type="entry name" value="RNI-like"/>
    <property type="match status" value="1"/>
</dbReference>
<evidence type="ECO:0000313" key="1">
    <source>
        <dbReference type="EMBL" id="KAJ7708290.1"/>
    </source>
</evidence>
<proteinExistence type="predicted"/>
<sequence length="464" mass="51067">MSSRPTMLSTTEILPRHVYPEPRRCLFAMCTHALPQEGCIVDPVGTIHLKTAPARPQSDVCKPYRYVPQVPQEIIDAIVESVEDLATFKACSLVCWAFVPASRTHIFRTVSLDMLNDAPDKIHAMLLRSPHIALYVRDLTIYRSHDTTSWMRPGSPLPAVLAMLPHIQRFSIFGCWGDWGDIPAPLATALLHIVALPKLERLHVLTIANVPAIFLHHALSLRVLSLFYVSLDPTMDTRDLPARVTSPEYLNLSLDSKVGKLLAHVGAAPLAAVRRLALNPIPNSPHSAAHLAKVLRGVEGTLERLDLQVHELHWTHPDTARLRALRTLQLHVIMESPRTPLPAFLPGALARFRAANPLLAHLTVVLHLPGASVCGADVPGAGDAARLLRACDAQMGGLKEVRWRVNPEASPPSLVPDYAAFLRAHLPRTEARGVLKVEQGYRVSGAAVMPLLPYTSVWPHRGKK</sequence>
<evidence type="ECO:0008006" key="3">
    <source>
        <dbReference type="Google" id="ProtNLM"/>
    </source>
</evidence>
<reference evidence="1" key="1">
    <citation type="submission" date="2023-03" db="EMBL/GenBank/DDBJ databases">
        <title>Massive genome expansion in bonnet fungi (Mycena s.s.) driven by repeated elements and novel gene families across ecological guilds.</title>
        <authorList>
            <consortium name="Lawrence Berkeley National Laboratory"/>
            <person name="Harder C.B."/>
            <person name="Miyauchi S."/>
            <person name="Viragh M."/>
            <person name="Kuo A."/>
            <person name="Thoen E."/>
            <person name="Andreopoulos B."/>
            <person name="Lu D."/>
            <person name="Skrede I."/>
            <person name="Drula E."/>
            <person name="Henrissat B."/>
            <person name="Morin E."/>
            <person name="Kohler A."/>
            <person name="Barry K."/>
            <person name="LaButti K."/>
            <person name="Morin E."/>
            <person name="Salamov A."/>
            <person name="Lipzen A."/>
            <person name="Mereny Z."/>
            <person name="Hegedus B."/>
            <person name="Baldrian P."/>
            <person name="Stursova M."/>
            <person name="Weitz H."/>
            <person name="Taylor A."/>
            <person name="Grigoriev I.V."/>
            <person name="Nagy L.G."/>
            <person name="Martin F."/>
            <person name="Kauserud H."/>
        </authorList>
    </citation>
    <scope>NUCLEOTIDE SEQUENCE</scope>
    <source>
        <strain evidence="1">CBHHK067</strain>
    </source>
</reference>
<dbReference type="Proteomes" id="UP001221757">
    <property type="component" value="Unassembled WGS sequence"/>
</dbReference>
<organism evidence="1 2">
    <name type="scientific">Mycena rosella</name>
    <name type="common">Pink bonnet</name>
    <name type="synonym">Agaricus rosellus</name>
    <dbReference type="NCBI Taxonomy" id="1033263"/>
    <lineage>
        <taxon>Eukaryota</taxon>
        <taxon>Fungi</taxon>
        <taxon>Dikarya</taxon>
        <taxon>Basidiomycota</taxon>
        <taxon>Agaricomycotina</taxon>
        <taxon>Agaricomycetes</taxon>
        <taxon>Agaricomycetidae</taxon>
        <taxon>Agaricales</taxon>
        <taxon>Marasmiineae</taxon>
        <taxon>Mycenaceae</taxon>
        <taxon>Mycena</taxon>
    </lineage>
</organism>
<name>A0AAD7GZ84_MYCRO</name>
<gene>
    <name evidence="1" type="ORF">B0H17DRAFT_453897</name>
</gene>